<comment type="caution">
    <text evidence="2">The sequence shown here is derived from an EMBL/GenBank/DDBJ whole genome shotgun (WGS) entry which is preliminary data.</text>
</comment>
<reference evidence="3" key="1">
    <citation type="submission" date="2019-02" db="EMBL/GenBank/DDBJ databases">
        <title>Draft genome sequence of Muricauda sp. 176CP4-71.</title>
        <authorList>
            <person name="Park J.-S."/>
        </authorList>
    </citation>
    <scope>NUCLEOTIDE SEQUENCE [LARGE SCALE GENOMIC DNA]</scope>
    <source>
        <strain evidence="3">176GS2-150</strain>
    </source>
</reference>
<accession>A0ABY1WU50</accession>
<evidence type="ECO:0000313" key="2">
    <source>
        <dbReference type="EMBL" id="TAA48269.1"/>
    </source>
</evidence>
<dbReference type="Proteomes" id="UP000292544">
    <property type="component" value="Unassembled WGS sequence"/>
</dbReference>
<keyword evidence="1" id="KW-0812">Transmembrane</keyword>
<feature type="transmembrane region" description="Helical" evidence="1">
    <location>
        <begin position="163"/>
        <end position="192"/>
    </location>
</feature>
<evidence type="ECO:0008006" key="4">
    <source>
        <dbReference type="Google" id="ProtNLM"/>
    </source>
</evidence>
<feature type="transmembrane region" description="Helical" evidence="1">
    <location>
        <begin position="125"/>
        <end position="142"/>
    </location>
</feature>
<keyword evidence="1" id="KW-1133">Transmembrane helix</keyword>
<proteinExistence type="predicted"/>
<feature type="transmembrane region" description="Helical" evidence="1">
    <location>
        <begin position="30"/>
        <end position="47"/>
    </location>
</feature>
<dbReference type="EMBL" id="SHLY01000001">
    <property type="protein sequence ID" value="TAA48269.1"/>
    <property type="molecule type" value="Genomic_DNA"/>
</dbReference>
<dbReference type="RefSeq" id="WP_130565694.1">
    <property type="nucleotide sequence ID" value="NZ_SHLY01000001.1"/>
</dbReference>
<protein>
    <recommendedName>
        <fullName evidence="4">DUF4234 domain-containing protein</fullName>
    </recommendedName>
</protein>
<feature type="transmembrane region" description="Helical" evidence="1">
    <location>
        <begin position="67"/>
        <end position="83"/>
    </location>
</feature>
<evidence type="ECO:0000313" key="3">
    <source>
        <dbReference type="Proteomes" id="UP000292544"/>
    </source>
</evidence>
<keyword evidence="3" id="KW-1185">Reference proteome</keyword>
<sequence>MEEVLNAAPEISNTNTEVSQEFYVVSPLKFVILFIGTLGFYSIYWFYKHWSLFKKHNNDNIWPIPRAIFAIFFTHALFGVIDDKYQQGNHPARKSLSFAATVFVVLTILGRLLDKLASNEIVVPLLAYSSLAFIPIICWALLQGQIRANIACNDPAANSNRTLTVFNCLWLFLGALLWFLVIFGLLITLNIISAQ</sequence>
<organism evidence="2 3">
    <name type="scientific">Corallincola spongiicola</name>
    <dbReference type="NCBI Taxonomy" id="2520508"/>
    <lineage>
        <taxon>Bacteria</taxon>
        <taxon>Pseudomonadati</taxon>
        <taxon>Pseudomonadota</taxon>
        <taxon>Gammaproteobacteria</taxon>
        <taxon>Alteromonadales</taxon>
        <taxon>Psychromonadaceae</taxon>
        <taxon>Corallincola</taxon>
    </lineage>
</organism>
<feature type="transmembrane region" description="Helical" evidence="1">
    <location>
        <begin position="95"/>
        <end position="113"/>
    </location>
</feature>
<name>A0ABY1WU50_9GAMM</name>
<keyword evidence="1" id="KW-0472">Membrane</keyword>
<evidence type="ECO:0000256" key="1">
    <source>
        <dbReference type="SAM" id="Phobius"/>
    </source>
</evidence>
<gene>
    <name evidence="2" type="ORF">EXY25_03280</name>
</gene>